<dbReference type="SUPFAM" id="SSF82171">
    <property type="entry name" value="DPP6 N-terminal domain-like"/>
    <property type="match status" value="1"/>
</dbReference>
<dbReference type="Gene3D" id="3.40.50.1820">
    <property type="entry name" value="alpha/beta hydrolase"/>
    <property type="match status" value="1"/>
</dbReference>
<dbReference type="RefSeq" id="WP_229822634.1">
    <property type="nucleotide sequence ID" value="NZ_BMRW01000008.1"/>
</dbReference>
<accession>A0A7W7LDQ7</accession>
<feature type="region of interest" description="Disordered" evidence="1">
    <location>
        <begin position="46"/>
        <end position="67"/>
    </location>
</feature>
<evidence type="ECO:0000256" key="1">
    <source>
        <dbReference type="SAM" id="MobiDB-lite"/>
    </source>
</evidence>
<dbReference type="AlphaFoldDB" id="A0A7W7LDQ7"/>
<evidence type="ECO:0000313" key="4">
    <source>
        <dbReference type="Proteomes" id="UP000556436"/>
    </source>
</evidence>
<evidence type="ECO:0000313" key="3">
    <source>
        <dbReference type="EMBL" id="MBB4888082.1"/>
    </source>
</evidence>
<protein>
    <submittedName>
        <fullName evidence="3">Dipeptidyl aminopeptidase/acylaminoacyl peptidase</fullName>
    </submittedName>
</protein>
<dbReference type="Gene3D" id="2.120.10.30">
    <property type="entry name" value="TolB, C-terminal domain"/>
    <property type="match status" value="1"/>
</dbReference>
<reference evidence="3 4" key="1">
    <citation type="submission" date="2020-08" db="EMBL/GenBank/DDBJ databases">
        <title>Genomic Encyclopedia of Type Strains, Phase III (KMG-III): the genomes of soil and plant-associated and newly described type strains.</title>
        <authorList>
            <person name="Whitman W."/>
        </authorList>
    </citation>
    <scope>NUCLEOTIDE SEQUENCE [LARGE SCALE GENOMIC DNA]</scope>
    <source>
        <strain evidence="3 4">CECT 3265</strain>
    </source>
</reference>
<dbReference type="PANTHER" id="PTHR43056">
    <property type="entry name" value="PEPTIDASE S9 PROLYL OLIGOPEPTIDASE"/>
    <property type="match status" value="1"/>
</dbReference>
<dbReference type="GO" id="GO:0006508">
    <property type="term" value="P:proteolysis"/>
    <property type="evidence" value="ECO:0007669"/>
    <property type="project" value="InterPro"/>
</dbReference>
<dbReference type="Proteomes" id="UP000556436">
    <property type="component" value="Unassembled WGS sequence"/>
</dbReference>
<keyword evidence="4" id="KW-1185">Reference proteome</keyword>
<dbReference type="InterPro" id="IPR011042">
    <property type="entry name" value="6-blade_b-propeller_TolB-like"/>
</dbReference>
<evidence type="ECO:0000259" key="2">
    <source>
        <dbReference type="Pfam" id="PF00326"/>
    </source>
</evidence>
<dbReference type="EMBL" id="JACHJG010000008">
    <property type="protein sequence ID" value="MBB4888082.1"/>
    <property type="molecule type" value="Genomic_DNA"/>
</dbReference>
<gene>
    <name evidence="3" type="ORF">FHS38_004150</name>
</gene>
<dbReference type="InterPro" id="IPR001375">
    <property type="entry name" value="Peptidase_S9_cat"/>
</dbReference>
<keyword evidence="3" id="KW-0031">Aminopeptidase</keyword>
<keyword evidence="3" id="KW-0378">Hydrolase</keyword>
<sequence length="667" mass="71574">MADVPTPDPIPYGAWPSPITAGTVARARLRLDYPLTAHGRVWWQEARPEEGGRTTVVEHTPGDGNRQLLQAPWDARSRVHEYGGLSYLPVRSPRDGSRQIVFAHFPDQRLYLTAPHGRPPVPLTPEPAAPAALRYADFALSPDGREVWCVHERHGGTGRITRSIVAVPLDGSAAGAPDALRELAVGADFFAYPTPSPDGRRLAWICWNHPDMPWDATELRIGPADRAAATTGRPVMGAGPVREAVLAPCWRDTDTLYAASDRSGWWNLYEVDLAGHARPRALHPAEEEYAHPLWDLGGRPFAPLADGRLAVVHGRGDQRLAVLDPKTGTLTDLDCGYPVFSPALSTDRAYVVGLAGGPAKPPCVVRVDTTTGAVEELRRELDVLPDPAYLPAPRPAEFRDASGQVVHASVYPPSHPTARAPEGEPPPYVVWVHGGPTGSESGVVDLSKAYFTSRGIGVLAVDYSGSSGYGRAYRERLKGRWGVVDVADVVMAARHLAARGEADGRRLAVRGPSAGGWTALAAVTTGIATHGPVFRAATSYFGVADPRLLVAQLHDFESRYLDGLIGPLPARAESYRERSPLGHVTDDTCPVLLLHGTDDPVVPPAQAEALVRELASHGVGHLHLAFAGESHGFRAAETIARALETELAFYGRTLGFDPPGVPPVELS</sequence>
<dbReference type="Pfam" id="PF00326">
    <property type="entry name" value="Peptidase_S9"/>
    <property type="match status" value="1"/>
</dbReference>
<comment type="caution">
    <text evidence="3">The sequence shown here is derived from an EMBL/GenBank/DDBJ whole genome shotgun (WGS) entry which is preliminary data.</text>
</comment>
<dbReference type="PANTHER" id="PTHR43056:SF5">
    <property type="entry name" value="PEPTIDASE S9 PROLYL OLIGOPEPTIDASE CATALYTIC DOMAIN-CONTAINING PROTEIN"/>
    <property type="match status" value="1"/>
</dbReference>
<dbReference type="SUPFAM" id="SSF53474">
    <property type="entry name" value="alpha/beta-Hydrolases"/>
    <property type="match status" value="1"/>
</dbReference>
<proteinExistence type="predicted"/>
<feature type="domain" description="Peptidase S9 prolyl oligopeptidase catalytic" evidence="2">
    <location>
        <begin position="448"/>
        <end position="655"/>
    </location>
</feature>
<dbReference type="GO" id="GO:0008236">
    <property type="term" value="F:serine-type peptidase activity"/>
    <property type="evidence" value="ECO:0007669"/>
    <property type="project" value="InterPro"/>
</dbReference>
<name>A0A7W7LDQ7_STRNE</name>
<dbReference type="GO" id="GO:0004177">
    <property type="term" value="F:aminopeptidase activity"/>
    <property type="evidence" value="ECO:0007669"/>
    <property type="project" value="UniProtKB-KW"/>
</dbReference>
<keyword evidence="3" id="KW-0645">Protease</keyword>
<dbReference type="InterPro" id="IPR050585">
    <property type="entry name" value="Xaa-Pro_dipeptidyl-ppase/CocE"/>
</dbReference>
<organism evidence="3 4">
    <name type="scientific">Streptomyces netropsis</name>
    <name type="common">Streptoverticillium netropsis</name>
    <dbReference type="NCBI Taxonomy" id="55404"/>
    <lineage>
        <taxon>Bacteria</taxon>
        <taxon>Bacillati</taxon>
        <taxon>Actinomycetota</taxon>
        <taxon>Actinomycetes</taxon>
        <taxon>Kitasatosporales</taxon>
        <taxon>Streptomycetaceae</taxon>
        <taxon>Streptomyces</taxon>
    </lineage>
</organism>
<dbReference type="InterPro" id="IPR029058">
    <property type="entry name" value="AB_hydrolase_fold"/>
</dbReference>